<keyword evidence="1" id="KW-1185">Reference proteome</keyword>
<reference evidence="2" key="2">
    <citation type="submission" date="2020-10" db="UniProtKB">
        <authorList>
            <consortium name="WormBaseParasite"/>
        </authorList>
    </citation>
    <scope>IDENTIFICATION</scope>
</reference>
<evidence type="ECO:0000313" key="1">
    <source>
        <dbReference type="Proteomes" id="UP000492821"/>
    </source>
</evidence>
<accession>A0A7E5A0R9</accession>
<sequence length="260" mass="30173">MTYPLASYSYSFQRRIRELATPVEAYHLQLADIDEIIALKPLQMASISHSLCLPDPYIIDKDDNIIIDSSDVFDKETLHQPSNIVIQGDGSPAIDYFTPELLMRLDTTQTYTIELTNCYVDQEFLNLTRYRNGNLPRRDTCVMECHECVISAELTVNNTYEDFNFQVVKCEFEGAFFKDVAELLLRDKHAFKCSDVTVYGEEVYEMLEKIQEDVKEVDNHENLAVSVVKMLIKFNEIDFSRLRMNKFHFTSIKRTAMGKK</sequence>
<name>A0A7E5A0R9_PANRE</name>
<reference evidence="1" key="1">
    <citation type="journal article" date="2013" name="Genetics">
        <title>The draft genome and transcriptome of Panagrellus redivivus are shaped by the harsh demands of a free-living lifestyle.</title>
        <authorList>
            <person name="Srinivasan J."/>
            <person name="Dillman A.R."/>
            <person name="Macchietto M.G."/>
            <person name="Heikkinen L."/>
            <person name="Lakso M."/>
            <person name="Fracchia K.M."/>
            <person name="Antoshechkin I."/>
            <person name="Mortazavi A."/>
            <person name="Wong G."/>
            <person name="Sternberg P.W."/>
        </authorList>
    </citation>
    <scope>NUCLEOTIDE SEQUENCE [LARGE SCALE GENOMIC DNA]</scope>
    <source>
        <strain evidence="1">MT8872</strain>
    </source>
</reference>
<evidence type="ECO:0000313" key="2">
    <source>
        <dbReference type="WBParaSite" id="Pan_g7753.t1"/>
    </source>
</evidence>
<dbReference type="AlphaFoldDB" id="A0A7E5A0R9"/>
<dbReference type="Proteomes" id="UP000492821">
    <property type="component" value="Unassembled WGS sequence"/>
</dbReference>
<organism evidence="1 2">
    <name type="scientific">Panagrellus redivivus</name>
    <name type="common">Microworm</name>
    <dbReference type="NCBI Taxonomy" id="6233"/>
    <lineage>
        <taxon>Eukaryota</taxon>
        <taxon>Metazoa</taxon>
        <taxon>Ecdysozoa</taxon>
        <taxon>Nematoda</taxon>
        <taxon>Chromadorea</taxon>
        <taxon>Rhabditida</taxon>
        <taxon>Tylenchina</taxon>
        <taxon>Panagrolaimomorpha</taxon>
        <taxon>Panagrolaimoidea</taxon>
        <taxon>Panagrolaimidae</taxon>
        <taxon>Panagrellus</taxon>
    </lineage>
</organism>
<proteinExistence type="predicted"/>
<dbReference type="WBParaSite" id="Pan_g7753.t1">
    <property type="protein sequence ID" value="Pan_g7753.t1"/>
    <property type="gene ID" value="Pan_g7753"/>
</dbReference>
<protein>
    <submittedName>
        <fullName evidence="2">BTB domain-containing protein</fullName>
    </submittedName>
</protein>